<keyword evidence="2" id="KW-1133">Transmembrane helix</keyword>
<dbReference type="InterPro" id="IPR038987">
    <property type="entry name" value="MoeA-like"/>
</dbReference>
<evidence type="ECO:0000259" key="4">
    <source>
        <dbReference type="Pfam" id="PF03454"/>
    </source>
</evidence>
<dbReference type="GO" id="GO:0061599">
    <property type="term" value="F:molybdopterin molybdotransferase activity"/>
    <property type="evidence" value="ECO:0007669"/>
    <property type="project" value="TreeGrafter"/>
</dbReference>
<dbReference type="PANTHER" id="PTHR10192">
    <property type="entry name" value="MOLYBDOPTERIN BIOSYNTHESIS PROTEIN"/>
    <property type="match status" value="1"/>
</dbReference>
<feature type="transmembrane region" description="Helical" evidence="2">
    <location>
        <begin position="56"/>
        <end position="78"/>
    </location>
</feature>
<evidence type="ECO:0000313" key="5">
    <source>
        <dbReference type="EMBL" id="SVC46771.1"/>
    </source>
</evidence>
<dbReference type="Pfam" id="PF00994">
    <property type="entry name" value="MoCF_biosynth"/>
    <property type="match status" value="1"/>
</dbReference>
<feature type="domain" description="MoaB/Mog" evidence="3">
    <location>
        <begin position="4"/>
        <end position="82"/>
    </location>
</feature>
<dbReference type="PANTHER" id="PTHR10192:SF5">
    <property type="entry name" value="GEPHYRIN"/>
    <property type="match status" value="1"/>
</dbReference>
<dbReference type="AlphaFoldDB" id="A0A382MHL2"/>
<keyword evidence="2" id="KW-0812">Transmembrane</keyword>
<organism evidence="5">
    <name type="scientific">marine metagenome</name>
    <dbReference type="NCBI Taxonomy" id="408172"/>
    <lineage>
        <taxon>unclassified sequences</taxon>
        <taxon>metagenomes</taxon>
        <taxon>ecological metagenomes</taxon>
    </lineage>
</organism>
<dbReference type="InterPro" id="IPR008284">
    <property type="entry name" value="MoCF_biosynth_CS"/>
</dbReference>
<dbReference type="PROSITE" id="PS01079">
    <property type="entry name" value="MOCF_BIOSYNTHESIS_2"/>
    <property type="match status" value="1"/>
</dbReference>
<reference evidence="5" key="1">
    <citation type="submission" date="2018-05" db="EMBL/GenBank/DDBJ databases">
        <authorList>
            <person name="Lanie J.A."/>
            <person name="Ng W.-L."/>
            <person name="Kazmierczak K.M."/>
            <person name="Andrzejewski T.M."/>
            <person name="Davidsen T.M."/>
            <person name="Wayne K.J."/>
            <person name="Tettelin H."/>
            <person name="Glass J.I."/>
            <person name="Rusch D."/>
            <person name="Podicherti R."/>
            <person name="Tsui H.-C.T."/>
            <person name="Winkler M.E."/>
        </authorList>
    </citation>
    <scope>NUCLEOTIDE SEQUENCE</scope>
</reference>
<dbReference type="InterPro" id="IPR036688">
    <property type="entry name" value="MoeA_C_domain_IV_sf"/>
</dbReference>
<dbReference type="InterPro" id="IPR005111">
    <property type="entry name" value="MoeA_C_domain_IV"/>
</dbReference>
<dbReference type="GO" id="GO:0006777">
    <property type="term" value="P:Mo-molybdopterin cofactor biosynthetic process"/>
    <property type="evidence" value="ECO:0007669"/>
    <property type="project" value="UniProtKB-KW"/>
</dbReference>
<dbReference type="InterPro" id="IPR001453">
    <property type="entry name" value="MoaB/Mog_dom"/>
</dbReference>
<dbReference type="Pfam" id="PF03454">
    <property type="entry name" value="MoeA_C"/>
    <property type="match status" value="1"/>
</dbReference>
<evidence type="ECO:0008006" key="6">
    <source>
        <dbReference type="Google" id="ProtNLM"/>
    </source>
</evidence>
<evidence type="ECO:0000256" key="1">
    <source>
        <dbReference type="ARBA" id="ARBA00023150"/>
    </source>
</evidence>
<dbReference type="InterPro" id="IPR036425">
    <property type="entry name" value="MoaB/Mog-like_dom_sf"/>
</dbReference>
<dbReference type="Gene3D" id="2.40.340.10">
    <property type="entry name" value="MoeA, C-terminal, domain IV"/>
    <property type="match status" value="1"/>
</dbReference>
<sequence>MANGARGSDLLVTTGGISVGEHDLVRQALNTNGLEIDFWRVAMRPGKPVMFGKLGAVPILGLPGNPVSSIVCALVFLLPVMRRLLGLTEHHNSNVQQAFLTSPLPANDKREDYLRATIEHREDGTVWTRPFKRQDSSMLTLLAKAQCLIIRAP</sequence>
<dbReference type="SUPFAM" id="SSF53218">
    <property type="entry name" value="Molybdenum cofactor biosynthesis proteins"/>
    <property type="match status" value="1"/>
</dbReference>
<accession>A0A382MHL2</accession>
<feature type="non-terminal residue" evidence="5">
    <location>
        <position position="153"/>
    </location>
</feature>
<gene>
    <name evidence="5" type="ORF">METZ01_LOCUS299625</name>
</gene>
<keyword evidence="2" id="KW-0472">Membrane</keyword>
<name>A0A382MHL2_9ZZZZ</name>
<dbReference type="EMBL" id="UINC01092841">
    <property type="protein sequence ID" value="SVC46771.1"/>
    <property type="molecule type" value="Genomic_DNA"/>
</dbReference>
<evidence type="ECO:0000259" key="3">
    <source>
        <dbReference type="Pfam" id="PF00994"/>
    </source>
</evidence>
<protein>
    <recommendedName>
        <fullName evidence="6">MoaB/Mog domain-containing protein</fullName>
    </recommendedName>
</protein>
<proteinExistence type="predicted"/>
<dbReference type="GO" id="GO:0005829">
    <property type="term" value="C:cytosol"/>
    <property type="evidence" value="ECO:0007669"/>
    <property type="project" value="TreeGrafter"/>
</dbReference>
<evidence type="ECO:0000256" key="2">
    <source>
        <dbReference type="SAM" id="Phobius"/>
    </source>
</evidence>
<dbReference type="Gene3D" id="3.40.980.10">
    <property type="entry name" value="MoaB/Mog-like domain"/>
    <property type="match status" value="1"/>
</dbReference>
<dbReference type="SUPFAM" id="SSF63867">
    <property type="entry name" value="MoeA C-terminal domain-like"/>
    <property type="match status" value="1"/>
</dbReference>
<feature type="domain" description="MoeA C-terminal" evidence="4">
    <location>
        <begin position="98"/>
        <end position="150"/>
    </location>
</feature>
<keyword evidence="1" id="KW-0501">Molybdenum cofactor biosynthesis</keyword>